<gene>
    <name evidence="2" type="ORF">TM35_000171990</name>
</gene>
<dbReference type="RefSeq" id="XP_028882393.1">
    <property type="nucleotide sequence ID" value="XM_029026278.1"/>
</dbReference>
<dbReference type="EMBL" id="NBCO01000017">
    <property type="protein sequence ID" value="ORC88327.1"/>
    <property type="molecule type" value="Genomic_DNA"/>
</dbReference>
<dbReference type="OrthoDB" id="263978at2759"/>
<keyword evidence="1" id="KW-0812">Transmembrane</keyword>
<keyword evidence="1" id="KW-1133">Transmembrane helix</keyword>
<comment type="caution">
    <text evidence="2">The sequence shown here is derived from an EMBL/GenBank/DDBJ whole genome shotgun (WGS) entry which is preliminary data.</text>
</comment>
<organism evidence="2 3">
    <name type="scientific">Trypanosoma theileri</name>
    <dbReference type="NCBI Taxonomy" id="67003"/>
    <lineage>
        <taxon>Eukaryota</taxon>
        <taxon>Discoba</taxon>
        <taxon>Euglenozoa</taxon>
        <taxon>Kinetoplastea</taxon>
        <taxon>Metakinetoplastina</taxon>
        <taxon>Trypanosomatida</taxon>
        <taxon>Trypanosomatidae</taxon>
        <taxon>Trypanosoma</taxon>
    </lineage>
</organism>
<protein>
    <submittedName>
        <fullName evidence="2">Uncharacterized protein</fullName>
    </submittedName>
</protein>
<reference evidence="2 3" key="1">
    <citation type="submission" date="2017-03" db="EMBL/GenBank/DDBJ databases">
        <title>An alternative strategy for trypanosome survival in the mammalian bloodstream revealed through genome and transcriptome analysis of the ubiquitous bovine parasite Trypanosoma (Megatrypanum) theileri.</title>
        <authorList>
            <person name="Kelly S."/>
            <person name="Ivens A."/>
            <person name="Mott A."/>
            <person name="O'Neill E."/>
            <person name="Emms D."/>
            <person name="Macleod O."/>
            <person name="Voorheis P."/>
            <person name="Matthews J."/>
            <person name="Matthews K."/>
            <person name="Carrington M."/>
        </authorList>
    </citation>
    <scope>NUCLEOTIDE SEQUENCE [LARGE SCALE GENOMIC DNA]</scope>
    <source>
        <strain evidence="2">Edinburgh</strain>
    </source>
</reference>
<dbReference type="AlphaFoldDB" id="A0A1X0NUD7"/>
<proteinExistence type="predicted"/>
<evidence type="ECO:0000313" key="3">
    <source>
        <dbReference type="Proteomes" id="UP000192257"/>
    </source>
</evidence>
<dbReference type="VEuPathDB" id="TriTrypDB:TM35_000171990"/>
<sequence>MGLSRPSTETSTAGVPKGKIIVLLSFVVIYFLLSSSVGNWPLPKPVKPTAPETPDFSMSNDGMNEINLRKSLQRMEAISSNTPIPFLTPWGSDRLAAYREWTHIYRSIREDIHINKGVKTSRDVEDGNSKPSLEKKLIQMLVYDVNEGYFSLSLARFVPEMSVTAVFLDKCTQSPKKSPVCNSSLHNIEEIEKQWNKLHKPDDTSAAKRLFLCLSSQITPIRLGVMGGRHTLTDYQIALSLFDHFESIPTKVAFQRALISLIKSASVATFITLPDFRYTFSTTRSKKGNRSPQWYESAQDAESLIKEAADAFAVSISLSQLASIRRGSANRTVFRVEVIRDKEKRVDETAQCEARRAFLRCSSKTPFLRCPS</sequence>
<name>A0A1X0NUD7_9TRYP</name>
<evidence type="ECO:0000256" key="1">
    <source>
        <dbReference type="SAM" id="Phobius"/>
    </source>
</evidence>
<dbReference type="Proteomes" id="UP000192257">
    <property type="component" value="Unassembled WGS sequence"/>
</dbReference>
<feature type="transmembrane region" description="Helical" evidence="1">
    <location>
        <begin position="20"/>
        <end position="42"/>
    </location>
</feature>
<keyword evidence="3" id="KW-1185">Reference proteome</keyword>
<evidence type="ECO:0000313" key="2">
    <source>
        <dbReference type="EMBL" id="ORC88327.1"/>
    </source>
</evidence>
<dbReference type="GeneID" id="39986058"/>
<keyword evidence="1" id="KW-0472">Membrane</keyword>
<accession>A0A1X0NUD7</accession>